<keyword evidence="1" id="KW-1133">Transmembrane helix</keyword>
<sequence length="146" mass="17003">MPENKNNALLFNKVILIISLVFSFVSLITLEITNFPSEIHIPIFIESVLLIIISFVLVFDAPKFSQKVRKMAKVIYIFLMILFFIASLTYAVIYSYLFFSMGLPYERVYFGFYQVIFMIWLNFLCGVGTFIITIFGDKIGRGKNRY</sequence>
<feature type="transmembrane region" description="Helical" evidence="1">
    <location>
        <begin position="39"/>
        <end position="62"/>
    </location>
</feature>
<comment type="caution">
    <text evidence="2">The sequence shown here is derived from an EMBL/GenBank/DDBJ whole genome shotgun (WGS) entry which is preliminary data.</text>
</comment>
<accession>A0A4V3TUS8</accession>
<feature type="transmembrane region" description="Helical" evidence="1">
    <location>
        <begin position="74"/>
        <end position="99"/>
    </location>
</feature>
<protein>
    <submittedName>
        <fullName evidence="2">Uncharacterized protein</fullName>
    </submittedName>
</protein>
<proteinExistence type="predicted"/>
<keyword evidence="3" id="KW-1185">Reference proteome</keyword>
<name>A0A4V3TUS8_9ENTE</name>
<keyword evidence="1" id="KW-0472">Membrane</keyword>
<reference evidence="2 3" key="1">
    <citation type="submission" date="2019-01" db="EMBL/GenBank/DDBJ databases">
        <title>Vagococcus silagei sp. nov. isolated from brewer's grain.</title>
        <authorList>
            <person name="Guu J.-R."/>
        </authorList>
    </citation>
    <scope>NUCLEOTIDE SEQUENCE [LARGE SCALE GENOMIC DNA]</scope>
    <source>
        <strain evidence="2 3">2B-2</strain>
    </source>
</reference>
<feature type="transmembrane region" description="Helical" evidence="1">
    <location>
        <begin position="111"/>
        <end position="135"/>
    </location>
</feature>
<dbReference type="Proteomes" id="UP000310506">
    <property type="component" value="Unassembled WGS sequence"/>
</dbReference>
<dbReference type="RefSeq" id="WP_136137829.1">
    <property type="nucleotide sequence ID" value="NZ_SDGV01000033.1"/>
</dbReference>
<feature type="transmembrane region" description="Helical" evidence="1">
    <location>
        <begin position="14"/>
        <end position="33"/>
    </location>
</feature>
<keyword evidence="1" id="KW-0812">Transmembrane</keyword>
<dbReference type="EMBL" id="SDGV01000033">
    <property type="protein sequence ID" value="THB60199.1"/>
    <property type="molecule type" value="Genomic_DNA"/>
</dbReference>
<evidence type="ECO:0000313" key="2">
    <source>
        <dbReference type="EMBL" id="THB60199.1"/>
    </source>
</evidence>
<evidence type="ECO:0000313" key="3">
    <source>
        <dbReference type="Proteomes" id="UP000310506"/>
    </source>
</evidence>
<evidence type="ECO:0000256" key="1">
    <source>
        <dbReference type="SAM" id="Phobius"/>
    </source>
</evidence>
<dbReference type="AlphaFoldDB" id="A0A4V3TUS8"/>
<gene>
    <name evidence="2" type="ORF">ESZ54_11650</name>
</gene>
<organism evidence="2 3">
    <name type="scientific">Vagococcus silagei</name>
    <dbReference type="NCBI Taxonomy" id="2508885"/>
    <lineage>
        <taxon>Bacteria</taxon>
        <taxon>Bacillati</taxon>
        <taxon>Bacillota</taxon>
        <taxon>Bacilli</taxon>
        <taxon>Lactobacillales</taxon>
        <taxon>Enterococcaceae</taxon>
        <taxon>Vagococcus</taxon>
    </lineage>
</organism>